<evidence type="ECO:0000259" key="9">
    <source>
        <dbReference type="Pfam" id="PF21082"/>
    </source>
</evidence>
<name>A0A1H3Z216_9BACT</name>
<feature type="domain" description="Mechanosensitive ion channel transmembrane helices 2/3" evidence="10">
    <location>
        <begin position="135"/>
        <end position="174"/>
    </location>
</feature>
<dbReference type="PANTHER" id="PTHR43634">
    <property type="entry name" value="OW CONDUCTANCE MECHANOSENSITIVE CHANNEL"/>
    <property type="match status" value="1"/>
</dbReference>
<keyword evidence="5 7" id="KW-1133">Transmembrane helix</keyword>
<dbReference type="PANTHER" id="PTHR43634:SF2">
    <property type="entry name" value="LOW CONDUCTANCE MECHANOSENSITIVE CHANNEL YNAI"/>
    <property type="match status" value="1"/>
</dbReference>
<evidence type="ECO:0000256" key="1">
    <source>
        <dbReference type="ARBA" id="ARBA00004651"/>
    </source>
</evidence>
<dbReference type="InterPro" id="IPR011066">
    <property type="entry name" value="MscS_channel_C_sf"/>
</dbReference>
<dbReference type="GO" id="GO:0008381">
    <property type="term" value="F:mechanosensitive monoatomic ion channel activity"/>
    <property type="evidence" value="ECO:0007669"/>
    <property type="project" value="UniProtKB-ARBA"/>
</dbReference>
<dbReference type="SUPFAM" id="SSF50182">
    <property type="entry name" value="Sm-like ribonucleoproteins"/>
    <property type="match status" value="1"/>
</dbReference>
<keyword evidence="4 7" id="KW-0812">Transmembrane</keyword>
<dbReference type="RefSeq" id="WP_010264259.1">
    <property type="nucleotide sequence ID" value="NZ_CAEG01000012.1"/>
</dbReference>
<dbReference type="Pfam" id="PF21088">
    <property type="entry name" value="MS_channel_1st"/>
    <property type="match status" value="1"/>
</dbReference>
<feature type="domain" description="Mechanosensitive ion channel MscS C-terminal" evidence="9">
    <location>
        <begin position="252"/>
        <end position="335"/>
    </location>
</feature>
<dbReference type="InterPro" id="IPR023408">
    <property type="entry name" value="MscS_beta-dom_sf"/>
</dbReference>
<keyword evidence="6 7" id="KW-0472">Membrane</keyword>
<evidence type="ECO:0000256" key="5">
    <source>
        <dbReference type="ARBA" id="ARBA00022989"/>
    </source>
</evidence>
<dbReference type="AlphaFoldDB" id="A0A1H3Z216"/>
<dbReference type="InterPro" id="IPR049142">
    <property type="entry name" value="MS_channel_1st"/>
</dbReference>
<protein>
    <submittedName>
        <fullName evidence="11">MscS family membrane protein</fullName>
    </submittedName>
</protein>
<evidence type="ECO:0000313" key="11">
    <source>
        <dbReference type="EMBL" id="SEA17736.1"/>
    </source>
</evidence>
<comment type="similarity">
    <text evidence="2">Belongs to the MscS (TC 1.A.23) family.</text>
</comment>
<reference evidence="11 12" key="1">
    <citation type="submission" date="2016-10" db="EMBL/GenBank/DDBJ databases">
        <authorList>
            <person name="de Groot N.N."/>
        </authorList>
    </citation>
    <scope>NUCLEOTIDE SEQUENCE [LARGE SCALE GENOMIC DNA]</scope>
    <source>
        <strain evidence="11 12">DSM 25383</strain>
    </source>
</reference>
<feature type="transmembrane region" description="Helical" evidence="7">
    <location>
        <begin position="91"/>
        <end position="112"/>
    </location>
</feature>
<evidence type="ECO:0000259" key="10">
    <source>
        <dbReference type="Pfam" id="PF21088"/>
    </source>
</evidence>
<dbReference type="EMBL" id="FNRI01000002">
    <property type="protein sequence ID" value="SEA17736.1"/>
    <property type="molecule type" value="Genomic_DNA"/>
</dbReference>
<evidence type="ECO:0000256" key="3">
    <source>
        <dbReference type="ARBA" id="ARBA00022475"/>
    </source>
</evidence>
<feature type="transmembrane region" description="Helical" evidence="7">
    <location>
        <begin position="133"/>
        <end position="151"/>
    </location>
</feature>
<comment type="subcellular location">
    <subcellularLocation>
        <location evidence="1">Cell membrane</location>
        <topology evidence="1">Multi-pass membrane protein</topology>
    </subcellularLocation>
</comment>
<dbReference type="InterPro" id="IPR006685">
    <property type="entry name" value="MscS_channel_2nd"/>
</dbReference>
<evidence type="ECO:0000256" key="2">
    <source>
        <dbReference type="ARBA" id="ARBA00008017"/>
    </source>
</evidence>
<dbReference type="InterPro" id="IPR010920">
    <property type="entry name" value="LSM_dom_sf"/>
</dbReference>
<feature type="transmembrane region" description="Helical" evidence="7">
    <location>
        <begin position="53"/>
        <end position="79"/>
    </location>
</feature>
<gene>
    <name evidence="11" type="ORF">SAMN05444145_10263</name>
</gene>
<dbReference type="Proteomes" id="UP000183253">
    <property type="component" value="Unassembled WGS sequence"/>
</dbReference>
<dbReference type="GO" id="GO:0005886">
    <property type="term" value="C:plasma membrane"/>
    <property type="evidence" value="ECO:0007669"/>
    <property type="project" value="UniProtKB-SubCell"/>
</dbReference>
<dbReference type="Gene3D" id="2.30.30.60">
    <property type="match status" value="1"/>
</dbReference>
<accession>A0A1H3Z216</accession>
<dbReference type="SUPFAM" id="SSF82861">
    <property type="entry name" value="Mechanosensitive channel protein MscS (YggB), transmembrane region"/>
    <property type="match status" value="1"/>
</dbReference>
<proteinExistence type="inferred from homology"/>
<evidence type="ECO:0000256" key="4">
    <source>
        <dbReference type="ARBA" id="ARBA00022692"/>
    </source>
</evidence>
<sequence>MWEYEIWGNTVQTWIVSILIVAGAFVVVKLLSLLGRKVVKPFIGRTNNRVDDIVYYSVEAPLKFAVMLLGIWIAIHRLVYPDHLVKYVDNAYRILIILDITWVLARLSTALLQQYWGHRSDGQGMKMMPVVRRTLLVLIWIIGLVTALSNVGVDINALWGTLGIGGIAFALAAQDTVKNIFGAFTIFTDKPFGIGDTINVNGLEGTVVDVGMRSTRILGYDRRITSYPNYKITDASIVNISSEPMRRVMVKLGLTYDTGAEKMKEALEILRSLPAKVKDVSRNPSDTTVYFSDYTDSALVVTFFYYIVKQGDVLKATSDMNLEILNSFSQAGLRFAFPTRTLFVQQDGGESRNTNS</sequence>
<dbReference type="Gene3D" id="3.30.70.100">
    <property type="match status" value="1"/>
</dbReference>
<dbReference type="InterPro" id="IPR045042">
    <property type="entry name" value="YnaI-like"/>
</dbReference>
<evidence type="ECO:0000256" key="7">
    <source>
        <dbReference type="SAM" id="Phobius"/>
    </source>
</evidence>
<organism evidence="11 12">
    <name type="scientific">Alistipes timonensis JC136</name>
    <dbReference type="NCBI Taxonomy" id="1033731"/>
    <lineage>
        <taxon>Bacteria</taxon>
        <taxon>Pseudomonadati</taxon>
        <taxon>Bacteroidota</taxon>
        <taxon>Bacteroidia</taxon>
        <taxon>Bacteroidales</taxon>
        <taxon>Rikenellaceae</taxon>
        <taxon>Alistipes</taxon>
    </lineage>
</organism>
<dbReference type="InterPro" id="IPR011014">
    <property type="entry name" value="MscS_channel_TM-2"/>
</dbReference>
<dbReference type="STRING" id="1033731.SAMN05444145_10263"/>
<dbReference type="Pfam" id="PF21082">
    <property type="entry name" value="MS_channel_3rd"/>
    <property type="match status" value="1"/>
</dbReference>
<evidence type="ECO:0000259" key="8">
    <source>
        <dbReference type="Pfam" id="PF00924"/>
    </source>
</evidence>
<evidence type="ECO:0000256" key="6">
    <source>
        <dbReference type="ARBA" id="ARBA00023136"/>
    </source>
</evidence>
<dbReference type="OrthoDB" id="9809206at2"/>
<dbReference type="InterPro" id="IPR049278">
    <property type="entry name" value="MS_channel_C"/>
</dbReference>
<dbReference type="Pfam" id="PF00924">
    <property type="entry name" value="MS_channel_2nd"/>
    <property type="match status" value="1"/>
</dbReference>
<dbReference type="SUPFAM" id="SSF82689">
    <property type="entry name" value="Mechanosensitive channel protein MscS (YggB), C-terminal domain"/>
    <property type="match status" value="1"/>
</dbReference>
<evidence type="ECO:0000313" key="12">
    <source>
        <dbReference type="Proteomes" id="UP000183253"/>
    </source>
</evidence>
<feature type="domain" description="Mechanosensitive ion channel MscS" evidence="8">
    <location>
        <begin position="175"/>
        <end position="241"/>
    </location>
</feature>
<dbReference type="Gene3D" id="1.10.287.1260">
    <property type="match status" value="1"/>
</dbReference>
<keyword evidence="12" id="KW-1185">Reference proteome</keyword>
<keyword evidence="3" id="KW-1003">Cell membrane</keyword>
<feature type="transmembrane region" description="Helical" evidence="7">
    <location>
        <begin position="12"/>
        <end position="32"/>
    </location>
</feature>